<sequence length="161" mass="17409">MTPRTTRDARTLLSGHSTVRLLIVSWFVALALHLIPGTDMSALLDPFLPSAAAEMLTSAVILTLSAMIVIGLQRRAAALLLALLTFWASYIGMISAPVHALGAFWRDLALIGALVMTYADRAPATHPGSDQSPTTPRAKTPPQGTRRIDPDLFRQDLARVR</sequence>
<feature type="compositionally biased region" description="Polar residues" evidence="1">
    <location>
        <begin position="128"/>
        <end position="137"/>
    </location>
</feature>
<evidence type="ECO:0000313" key="4">
    <source>
        <dbReference type="Proteomes" id="UP000480350"/>
    </source>
</evidence>
<feature type="transmembrane region" description="Helical" evidence="2">
    <location>
        <begin position="12"/>
        <end position="35"/>
    </location>
</feature>
<feature type="compositionally biased region" description="Basic and acidic residues" evidence="1">
    <location>
        <begin position="146"/>
        <end position="161"/>
    </location>
</feature>
<comment type="caution">
    <text evidence="3">The sequence shown here is derived from an EMBL/GenBank/DDBJ whole genome shotgun (WGS) entry which is preliminary data.</text>
</comment>
<keyword evidence="2" id="KW-1133">Transmembrane helix</keyword>
<feature type="transmembrane region" description="Helical" evidence="2">
    <location>
        <begin position="47"/>
        <end position="70"/>
    </location>
</feature>
<feature type="transmembrane region" description="Helical" evidence="2">
    <location>
        <begin position="77"/>
        <end position="96"/>
    </location>
</feature>
<dbReference type="AlphaFoldDB" id="A0A7C9MEP1"/>
<name>A0A7C9MEP1_9RHOB</name>
<reference evidence="3 4" key="2">
    <citation type="submission" date="2020-03" db="EMBL/GenBank/DDBJ databases">
        <title>Kangsaoukella pontilimi gen. nov., sp. nov., a new member of the family Rhodobacteraceae isolated from a tidal mudflat.</title>
        <authorList>
            <person name="Kim I.S."/>
        </authorList>
    </citation>
    <scope>NUCLEOTIDE SEQUENCE [LARGE SCALE GENOMIC DNA]</scope>
    <source>
        <strain evidence="3 4">GH1-50</strain>
    </source>
</reference>
<evidence type="ECO:0000256" key="2">
    <source>
        <dbReference type="SAM" id="Phobius"/>
    </source>
</evidence>
<dbReference type="RefSeq" id="WP_160763083.1">
    <property type="nucleotide sequence ID" value="NZ_WUPT01000001.1"/>
</dbReference>
<reference evidence="3 4" key="1">
    <citation type="submission" date="2019-12" db="EMBL/GenBank/DDBJ databases">
        <authorList>
            <person name="Lee S.D."/>
        </authorList>
    </citation>
    <scope>NUCLEOTIDE SEQUENCE [LARGE SCALE GENOMIC DNA]</scope>
    <source>
        <strain evidence="3 4">GH1-50</strain>
    </source>
</reference>
<keyword evidence="2" id="KW-0472">Membrane</keyword>
<evidence type="ECO:0000256" key="1">
    <source>
        <dbReference type="SAM" id="MobiDB-lite"/>
    </source>
</evidence>
<dbReference type="EMBL" id="WUPT01000001">
    <property type="protein sequence ID" value="MXQ07196.1"/>
    <property type="molecule type" value="Genomic_DNA"/>
</dbReference>
<protein>
    <recommendedName>
        <fullName evidence="5">DoxX family protein</fullName>
    </recommendedName>
</protein>
<evidence type="ECO:0000313" key="3">
    <source>
        <dbReference type="EMBL" id="MXQ07196.1"/>
    </source>
</evidence>
<organism evidence="3 4">
    <name type="scientific">Kangsaoukella pontilimi</name>
    <dbReference type="NCBI Taxonomy" id="2691042"/>
    <lineage>
        <taxon>Bacteria</taxon>
        <taxon>Pseudomonadati</taxon>
        <taxon>Pseudomonadota</taxon>
        <taxon>Alphaproteobacteria</taxon>
        <taxon>Rhodobacterales</taxon>
        <taxon>Paracoccaceae</taxon>
        <taxon>Kangsaoukella</taxon>
    </lineage>
</organism>
<accession>A0A7C9MEP1</accession>
<proteinExistence type="predicted"/>
<gene>
    <name evidence="3" type="ORF">GQ651_04995</name>
</gene>
<feature type="region of interest" description="Disordered" evidence="1">
    <location>
        <begin position="124"/>
        <end position="161"/>
    </location>
</feature>
<evidence type="ECO:0008006" key="5">
    <source>
        <dbReference type="Google" id="ProtNLM"/>
    </source>
</evidence>
<dbReference type="Proteomes" id="UP000480350">
    <property type="component" value="Unassembled WGS sequence"/>
</dbReference>
<keyword evidence="2" id="KW-0812">Transmembrane</keyword>
<keyword evidence="4" id="KW-1185">Reference proteome</keyword>